<protein>
    <submittedName>
        <fullName evidence="2">Uncharacterized protein</fullName>
    </submittedName>
</protein>
<dbReference type="AlphaFoldDB" id="A0A6J4KCZ6"/>
<reference evidence="2" key="1">
    <citation type="submission" date="2020-02" db="EMBL/GenBank/DDBJ databases">
        <authorList>
            <person name="Meier V. D."/>
        </authorList>
    </citation>
    <scope>NUCLEOTIDE SEQUENCE</scope>
    <source>
        <strain evidence="2">AVDCRST_MAG11</strain>
    </source>
</reference>
<dbReference type="EMBL" id="CADCTU010000188">
    <property type="protein sequence ID" value="CAA9301581.1"/>
    <property type="molecule type" value="Genomic_DNA"/>
</dbReference>
<evidence type="ECO:0000256" key="1">
    <source>
        <dbReference type="SAM" id="MobiDB-lite"/>
    </source>
</evidence>
<gene>
    <name evidence="2" type="ORF">AVDCRST_MAG11-870</name>
</gene>
<evidence type="ECO:0000313" key="2">
    <source>
        <dbReference type="EMBL" id="CAA9301581.1"/>
    </source>
</evidence>
<proteinExistence type="predicted"/>
<sequence length="60" mass="6399">MPFPTRQILFHDQTEDTDGDRRRQREGWPAGNGDAPAPAGVARAVARGAGRAEQAAANGR</sequence>
<feature type="compositionally biased region" description="Low complexity" evidence="1">
    <location>
        <begin position="29"/>
        <end position="41"/>
    </location>
</feature>
<feature type="region of interest" description="Disordered" evidence="1">
    <location>
        <begin position="1"/>
        <end position="41"/>
    </location>
</feature>
<accession>A0A6J4KCZ6</accession>
<name>A0A6J4KCZ6_9BACT</name>
<organism evidence="2">
    <name type="scientific">uncultured Gemmatimonadaceae bacterium</name>
    <dbReference type="NCBI Taxonomy" id="246130"/>
    <lineage>
        <taxon>Bacteria</taxon>
        <taxon>Pseudomonadati</taxon>
        <taxon>Gemmatimonadota</taxon>
        <taxon>Gemmatimonadia</taxon>
        <taxon>Gemmatimonadales</taxon>
        <taxon>Gemmatimonadaceae</taxon>
        <taxon>environmental samples</taxon>
    </lineage>
</organism>